<dbReference type="FunFam" id="2.40.290.10:FF:000001">
    <property type="entry name" value="X-ray repair cross complementing 6"/>
    <property type="match status" value="1"/>
</dbReference>
<evidence type="ECO:0000256" key="18">
    <source>
        <dbReference type="ARBA" id="ARBA00024890"/>
    </source>
</evidence>
<reference evidence="24" key="1">
    <citation type="submission" date="2022-12" db="EMBL/GenBank/DDBJ databases">
        <authorList>
            <person name="Petersen C."/>
        </authorList>
    </citation>
    <scope>NUCLEOTIDE SEQUENCE</scope>
    <source>
        <strain evidence="24">IBT 17660</strain>
    </source>
</reference>
<accession>A0A9X0BKD9</accession>
<dbReference type="FunFam" id="4.10.970.10:FF:000003">
    <property type="entry name" value="ATP-dependent DNA helicase II subunit 1"/>
    <property type="match status" value="1"/>
</dbReference>
<evidence type="ECO:0000256" key="5">
    <source>
        <dbReference type="ARBA" id="ARBA00012551"/>
    </source>
</evidence>
<dbReference type="PROSITE" id="PS50800">
    <property type="entry name" value="SAP"/>
    <property type="match status" value="1"/>
</dbReference>
<dbReference type="InterPro" id="IPR005161">
    <property type="entry name" value="Ku_N"/>
</dbReference>
<dbReference type="PIRSF" id="PIRSF003033">
    <property type="entry name" value="Ku70"/>
    <property type="match status" value="1"/>
</dbReference>
<dbReference type="GO" id="GO:0043564">
    <property type="term" value="C:Ku70:Ku80 complex"/>
    <property type="evidence" value="ECO:0007669"/>
    <property type="project" value="InterPro"/>
</dbReference>
<evidence type="ECO:0000256" key="4">
    <source>
        <dbReference type="ARBA" id="ARBA00011584"/>
    </source>
</evidence>
<evidence type="ECO:0000259" key="23">
    <source>
        <dbReference type="PROSITE" id="PS50800"/>
    </source>
</evidence>
<dbReference type="Pfam" id="PF03731">
    <property type="entry name" value="Ku_N"/>
    <property type="match status" value="1"/>
</dbReference>
<feature type="region of interest" description="Disordered" evidence="22">
    <location>
        <begin position="1"/>
        <end position="20"/>
    </location>
</feature>
<dbReference type="PANTHER" id="PTHR12604">
    <property type="entry name" value="KU AUTOANTIGEN DNA HELICASE"/>
    <property type="match status" value="1"/>
</dbReference>
<keyword evidence="14" id="KW-0238">DNA-binding</keyword>
<dbReference type="InterPro" id="IPR036361">
    <property type="entry name" value="SAP_dom_sf"/>
</dbReference>
<dbReference type="SUPFAM" id="SSF68906">
    <property type="entry name" value="SAP domain"/>
    <property type="match status" value="1"/>
</dbReference>
<dbReference type="SUPFAM" id="SSF100939">
    <property type="entry name" value="SPOC domain-like"/>
    <property type="match status" value="1"/>
</dbReference>
<keyword evidence="17" id="KW-0539">Nucleus</keyword>
<gene>
    <name evidence="24" type="ORF">N7530_007811</name>
</gene>
<dbReference type="AlphaFoldDB" id="A0A9X0BKD9"/>
<keyword evidence="8" id="KW-0547">Nucleotide-binding</keyword>
<dbReference type="PANTHER" id="PTHR12604:SF2">
    <property type="entry name" value="X-RAY REPAIR CROSS-COMPLEMENTING PROTEIN 6"/>
    <property type="match status" value="1"/>
</dbReference>
<dbReference type="OrthoDB" id="3249161at2759"/>
<dbReference type="GO" id="GO:0006310">
    <property type="term" value="P:DNA recombination"/>
    <property type="evidence" value="ECO:0007669"/>
    <property type="project" value="UniProtKB-KW"/>
</dbReference>
<dbReference type="SMART" id="SM00513">
    <property type="entry name" value="SAP"/>
    <property type="match status" value="1"/>
</dbReference>
<dbReference type="Pfam" id="PF02037">
    <property type="entry name" value="SAP"/>
    <property type="match status" value="1"/>
</dbReference>
<keyword evidence="15" id="KW-0233">DNA recombination</keyword>
<reference evidence="24" key="2">
    <citation type="journal article" date="2023" name="IMA Fungus">
        <title>Comparative genomic study of the Penicillium genus elucidates a diverse pangenome and 15 lateral gene transfer events.</title>
        <authorList>
            <person name="Petersen C."/>
            <person name="Sorensen T."/>
            <person name="Nielsen M.R."/>
            <person name="Sondergaard T.E."/>
            <person name="Sorensen J.L."/>
            <person name="Fitzpatrick D.A."/>
            <person name="Frisvad J.C."/>
            <person name="Nielsen K.L."/>
        </authorList>
    </citation>
    <scope>NUCLEOTIDE SEQUENCE</scope>
    <source>
        <strain evidence="24">IBT 17660</strain>
    </source>
</reference>
<dbReference type="CDD" id="cd00788">
    <property type="entry name" value="KU70"/>
    <property type="match status" value="1"/>
</dbReference>
<dbReference type="GO" id="GO:0003678">
    <property type="term" value="F:DNA helicase activity"/>
    <property type="evidence" value="ECO:0007669"/>
    <property type="project" value="UniProtKB-EC"/>
</dbReference>
<evidence type="ECO:0000256" key="19">
    <source>
        <dbReference type="ARBA" id="ARBA00031811"/>
    </source>
</evidence>
<evidence type="ECO:0000256" key="9">
    <source>
        <dbReference type="ARBA" id="ARBA00022763"/>
    </source>
</evidence>
<dbReference type="InterPro" id="IPR036465">
    <property type="entry name" value="vWFA_dom_sf"/>
</dbReference>
<comment type="function">
    <text evidence="18">Single-stranded DNA-dependent ATP-dependent helicase. Involved in non-homologous end joining (NHEJ) DNA double strand break repair. DNA-binding is sequence-independent but has a high affinity to nicks in double-stranded DNA and to the ends of duplex DNA. Binds to naturally occurring chromosomal ends, and therefore provides chromosomal end protection. Required also for telomere recombination to repair telomeric ends in the absence of telomerase. KU70, of the KU70/KU80 heterodimer, binds to the stem loop of TLC1, the RNA component of telomerase. Involved in telomere maintenance. Interacts with telomeric repeats and subtelomeric sequences thereby controlling telomere length and protecting against subtelomeric rearrangement. Maintains telomeric chromatin, which is involved in silencing the expression of genes located at the telomere. Required for mating-type switching.</text>
</comment>
<evidence type="ECO:0000256" key="10">
    <source>
        <dbReference type="ARBA" id="ARBA00022801"/>
    </source>
</evidence>
<evidence type="ECO:0000256" key="3">
    <source>
        <dbReference type="ARBA" id="ARBA00005240"/>
    </source>
</evidence>
<keyword evidence="7" id="KW-0158">Chromosome</keyword>
<comment type="catalytic activity">
    <reaction evidence="20">
        <text>ATP + H2O = ADP + phosphate + H(+)</text>
        <dbReference type="Rhea" id="RHEA:13065"/>
        <dbReference type="ChEBI" id="CHEBI:15377"/>
        <dbReference type="ChEBI" id="CHEBI:15378"/>
        <dbReference type="ChEBI" id="CHEBI:30616"/>
        <dbReference type="ChEBI" id="CHEBI:43474"/>
        <dbReference type="ChEBI" id="CHEBI:456216"/>
        <dbReference type="EC" id="3.6.4.12"/>
    </reaction>
</comment>
<dbReference type="GO" id="GO:0003690">
    <property type="term" value="F:double-stranded DNA binding"/>
    <property type="evidence" value="ECO:0007669"/>
    <property type="project" value="TreeGrafter"/>
</dbReference>
<dbReference type="Pfam" id="PF02735">
    <property type="entry name" value="Ku"/>
    <property type="match status" value="1"/>
</dbReference>
<evidence type="ECO:0000256" key="12">
    <source>
        <dbReference type="ARBA" id="ARBA00022840"/>
    </source>
</evidence>
<dbReference type="InterPro" id="IPR027388">
    <property type="entry name" value="Ku70_bridge/pillars_dom_sf"/>
</dbReference>
<dbReference type="GO" id="GO:0005524">
    <property type="term" value="F:ATP binding"/>
    <property type="evidence" value="ECO:0007669"/>
    <property type="project" value="UniProtKB-KW"/>
</dbReference>
<evidence type="ECO:0000256" key="22">
    <source>
        <dbReference type="SAM" id="MobiDB-lite"/>
    </source>
</evidence>
<dbReference type="GO" id="GO:0006303">
    <property type="term" value="P:double-strand break repair via nonhomologous end joining"/>
    <property type="evidence" value="ECO:0007669"/>
    <property type="project" value="InterPro"/>
</dbReference>
<dbReference type="Gene3D" id="1.10.720.30">
    <property type="entry name" value="SAP domain"/>
    <property type="match status" value="1"/>
</dbReference>
<dbReference type="Gene3D" id="2.40.290.10">
    <property type="match status" value="1"/>
</dbReference>
<dbReference type="Gene3D" id="1.10.1600.10">
    <property type="match status" value="1"/>
</dbReference>
<evidence type="ECO:0000256" key="7">
    <source>
        <dbReference type="ARBA" id="ARBA00022454"/>
    </source>
</evidence>
<keyword evidence="10" id="KW-0378">Hydrolase</keyword>
<keyword evidence="11" id="KW-0347">Helicase</keyword>
<evidence type="ECO:0000313" key="25">
    <source>
        <dbReference type="Proteomes" id="UP001147760"/>
    </source>
</evidence>
<dbReference type="Gene3D" id="3.40.50.410">
    <property type="entry name" value="von Willebrand factor, type A domain"/>
    <property type="match status" value="1"/>
</dbReference>
<dbReference type="InterPro" id="IPR005160">
    <property type="entry name" value="Ku_C"/>
</dbReference>
<evidence type="ECO:0000256" key="15">
    <source>
        <dbReference type="ARBA" id="ARBA00023172"/>
    </source>
</evidence>
<dbReference type="FunFam" id="3.40.50.410:FF:000071">
    <property type="entry name" value="ATP-dependent DNA helicase II subunit 1"/>
    <property type="match status" value="1"/>
</dbReference>
<comment type="subcellular location">
    <subcellularLocation>
        <location evidence="2">Chromosome</location>
        <location evidence="2">Telomere</location>
    </subcellularLocation>
    <subcellularLocation>
        <location evidence="1">Nucleus</location>
    </subcellularLocation>
</comment>
<dbReference type="GO" id="GO:0003684">
    <property type="term" value="F:damaged DNA binding"/>
    <property type="evidence" value="ECO:0007669"/>
    <property type="project" value="InterPro"/>
</dbReference>
<dbReference type="EMBL" id="JAPWDO010000005">
    <property type="protein sequence ID" value="KAJ5470454.1"/>
    <property type="molecule type" value="Genomic_DNA"/>
</dbReference>
<dbReference type="InterPro" id="IPR006164">
    <property type="entry name" value="DNA_bd_Ku70/Ku80"/>
</dbReference>
<dbReference type="InterPro" id="IPR016194">
    <property type="entry name" value="SPOC-like_C_dom_sf"/>
</dbReference>
<evidence type="ECO:0000256" key="17">
    <source>
        <dbReference type="ARBA" id="ARBA00023242"/>
    </source>
</evidence>
<dbReference type="Pfam" id="PF03730">
    <property type="entry name" value="Ku_C"/>
    <property type="match status" value="1"/>
</dbReference>
<dbReference type="EC" id="3.6.4.12" evidence="5"/>
<comment type="subunit">
    <text evidence="4">Heterodimer of Ku70 and Ku80.</text>
</comment>
<dbReference type="FunFam" id="1.10.1600.10:FF:000004">
    <property type="entry name" value="ATP-dependent DNA helicase II subunit 1"/>
    <property type="match status" value="1"/>
</dbReference>
<dbReference type="Proteomes" id="UP001147760">
    <property type="component" value="Unassembled WGS sequence"/>
</dbReference>
<comment type="caution">
    <text evidence="24">The sequence shown here is derived from an EMBL/GenBank/DDBJ whole genome shotgun (WGS) entry which is preliminary data.</text>
</comment>
<evidence type="ECO:0000256" key="2">
    <source>
        <dbReference type="ARBA" id="ARBA00004574"/>
    </source>
</evidence>
<evidence type="ECO:0000313" key="24">
    <source>
        <dbReference type="EMBL" id="KAJ5470454.1"/>
    </source>
</evidence>
<dbReference type="GO" id="GO:0000781">
    <property type="term" value="C:chromosome, telomeric region"/>
    <property type="evidence" value="ECO:0007669"/>
    <property type="project" value="UniProtKB-SubCell"/>
</dbReference>
<comment type="similarity">
    <text evidence="3">Belongs to the ku70 family.</text>
</comment>
<dbReference type="InterPro" id="IPR003034">
    <property type="entry name" value="SAP_dom"/>
</dbReference>
<evidence type="ECO:0000256" key="6">
    <source>
        <dbReference type="ARBA" id="ARBA00021796"/>
    </source>
</evidence>
<protein>
    <recommendedName>
        <fullName evidence="6">ATP-dependent DNA helicase II subunit 1</fullName>
        <ecNumber evidence="5">3.6.4.12</ecNumber>
    </recommendedName>
    <alternativeName>
        <fullName evidence="19">ATP-dependent DNA helicase II subunit Ku70</fullName>
    </alternativeName>
</protein>
<evidence type="ECO:0000256" key="20">
    <source>
        <dbReference type="ARBA" id="ARBA00047995"/>
    </source>
</evidence>
<evidence type="ECO:0000256" key="11">
    <source>
        <dbReference type="ARBA" id="ARBA00022806"/>
    </source>
</evidence>
<dbReference type="CDD" id="cd01458">
    <property type="entry name" value="vWA_ku"/>
    <property type="match status" value="1"/>
</dbReference>
<evidence type="ECO:0000256" key="1">
    <source>
        <dbReference type="ARBA" id="ARBA00004123"/>
    </source>
</evidence>
<feature type="active site" description="Schiff-base intermediate with DNA; for 5'-deoxyribose-5-phosphate lyase activity" evidence="21">
    <location>
        <position position="24"/>
    </location>
</feature>
<dbReference type="SUPFAM" id="SSF53300">
    <property type="entry name" value="vWA-like"/>
    <property type="match status" value="1"/>
</dbReference>
<evidence type="ECO:0000256" key="13">
    <source>
        <dbReference type="ARBA" id="ARBA00022895"/>
    </source>
</evidence>
<organism evidence="24 25">
    <name type="scientific">Penicillium desertorum</name>
    <dbReference type="NCBI Taxonomy" id="1303715"/>
    <lineage>
        <taxon>Eukaryota</taxon>
        <taxon>Fungi</taxon>
        <taxon>Dikarya</taxon>
        <taxon>Ascomycota</taxon>
        <taxon>Pezizomycotina</taxon>
        <taxon>Eurotiomycetes</taxon>
        <taxon>Eurotiomycetidae</taxon>
        <taxon>Eurotiales</taxon>
        <taxon>Aspergillaceae</taxon>
        <taxon>Penicillium</taxon>
    </lineage>
</organism>
<dbReference type="SMART" id="SM00559">
    <property type="entry name" value="Ku78"/>
    <property type="match status" value="1"/>
</dbReference>
<dbReference type="GO" id="GO:0000723">
    <property type="term" value="P:telomere maintenance"/>
    <property type="evidence" value="ECO:0007669"/>
    <property type="project" value="InterPro"/>
</dbReference>
<keyword evidence="13" id="KW-0779">Telomere</keyword>
<dbReference type="GO" id="GO:0016787">
    <property type="term" value="F:hydrolase activity"/>
    <property type="evidence" value="ECO:0007669"/>
    <property type="project" value="UniProtKB-KW"/>
</dbReference>
<name>A0A9X0BKD9_9EURO</name>
<proteinExistence type="inferred from homology"/>
<dbReference type="Gene3D" id="4.10.970.10">
    <property type="entry name" value="Ku70, bridge and pillars"/>
    <property type="match status" value="1"/>
</dbReference>
<evidence type="ECO:0000256" key="21">
    <source>
        <dbReference type="PIRSR" id="PIRSR003033-1"/>
    </source>
</evidence>
<evidence type="ECO:0000256" key="8">
    <source>
        <dbReference type="ARBA" id="ARBA00022741"/>
    </source>
</evidence>
<keyword evidence="25" id="KW-1185">Reference proteome</keyword>
<sequence length="628" mass="70343">MVEDSYTREEENYEDEELGETSFKSVKDAVLFAIDISSSMLTPRPSPDPKKHGDESPASAALKCAYHLMQQRIISNPHDMIGVLLYGTQSSKFYDENEDDRGDLSYPHCYLYTDLDVPSAQEVKQLRSLASPADADDDVRQVLEPSKEPVSMANMLFCANQIFTSKAPNFSSRRLFVVTDNDNPHADNKGMRSAATVRARDLYDLGVNIELFPISQPDHEFDTSKFYDDIIYKTSPSDGEAPHQLEIRPRRSLFSNVPLEIGPNFKISVNGYLLLKKQEPARSCFVWQGGETAQIAKGVTTLMSDDTGQEIEKSDIRKAYKFGGEQVSFTIEEQQALRSFGDPVIRIIGFKPLSALPFWANVKHPSFIYPSEEDYIGSTRVFSALHQKLLESEKLALVWFIPRRNASPVLAAMIAGAEKIDENGVQKVPPGVWIIPLPFADDVRQNPESTVHRAGDALNDAMRDVVRQLQLPKAVYDPSKYPNPSLQWHYRILQAIALDEDFPESPDDKTVPKYRQVHKRAGDYILKWAEELKLQASETFGGSVAATSTLVKRGAKTEAAGEHPSKRVKVEDSVSGVEDEVKKCYAKGTVSKLTVAVLKEFLHAHGRATAGKKADLVDRVEQYFEQKF</sequence>
<keyword evidence="12" id="KW-0067">ATP-binding</keyword>
<dbReference type="InterPro" id="IPR006165">
    <property type="entry name" value="Ku70"/>
</dbReference>
<feature type="compositionally biased region" description="Basic and acidic residues" evidence="22">
    <location>
        <begin position="1"/>
        <end position="10"/>
    </location>
</feature>
<dbReference type="InterPro" id="IPR047087">
    <property type="entry name" value="KU70_core_dom"/>
</dbReference>
<feature type="domain" description="SAP" evidence="23">
    <location>
        <begin position="590"/>
        <end position="624"/>
    </location>
</feature>
<keyword evidence="9" id="KW-0227">DNA damage</keyword>
<keyword evidence="16" id="KW-0234">DNA repair</keyword>
<evidence type="ECO:0000256" key="16">
    <source>
        <dbReference type="ARBA" id="ARBA00023204"/>
    </source>
</evidence>
<evidence type="ECO:0000256" key="14">
    <source>
        <dbReference type="ARBA" id="ARBA00023125"/>
    </source>
</evidence>
<dbReference type="GO" id="GO:0042162">
    <property type="term" value="F:telomeric DNA binding"/>
    <property type="evidence" value="ECO:0007669"/>
    <property type="project" value="InterPro"/>
</dbReference>
<dbReference type="NCBIfam" id="TIGR00578">
    <property type="entry name" value="ku70"/>
    <property type="match status" value="1"/>
</dbReference>